<accession>A0A3M0J766</accession>
<dbReference type="InterPro" id="IPR002156">
    <property type="entry name" value="RNaseH_domain"/>
</dbReference>
<dbReference type="InterPro" id="IPR000477">
    <property type="entry name" value="RT_dom"/>
</dbReference>
<dbReference type="InterPro" id="IPR011009">
    <property type="entry name" value="Kinase-like_dom_sf"/>
</dbReference>
<evidence type="ECO:0000313" key="11">
    <source>
        <dbReference type="Proteomes" id="UP000269221"/>
    </source>
</evidence>
<comment type="caution">
    <text evidence="10">The sequence shown here is derived from an EMBL/GenBank/DDBJ whole genome shotgun (WGS) entry which is preliminary data.</text>
</comment>
<sequence>MENLRLPWHNGCELKKSRLKEGVPPKGKRLQLPVAELPENPSAVGLLKVEEQQVPIATSLVTRRQYRTTRDAVIPIHKMIRELESQGVVSKPTHPLHSPIWPVRKPDGEWRLTVDYRALNEVTPTIERCCAGHAGLQYELESKAAKWYATIDIANAFFSIPLAAECRPQFAFTWRGLQYHLEPTAPGVETQPHHLPWTDPGCTGKGKGPAHEIQFLGIKWQDGRRQIPTEVINKITAMSPPTNKKETQAFLGAIGFWRMHIPEYSQIVSPLYLVTRKKNDFHWGPEQQQAFAQIKQEIAHAVALGPVRTGPDVKNVLYSAAGNNGLSWSLWQKVPGETRGRPLGFWSRSYRGSEANYTPTEKEILAAYEGVQAASEVIGTETQLLLAPRLPVLGWMFKGEVPSTHHATDATWSKWIALITQRARMGKLNRPGILEIITNWPEGENFGLTDEEQEQVTRAEEAPPYNQLPAEETHYALFTDGSCRIVGMNRKWKAAVWSPTRQVAEATEGEGGSSQLAELKAVQLALDIAEREGWPRLYLYTDSWMVANALWGWLRRWKEANWQRGGKPIWAAKEWKDIATRVERLPVKVRHVDAHIPKSRANEEHRNNEQVDRAAKIEVSKIDLDWEHKGELFLARWAHDASGHQGRDATYKWARDRGVDLTMDSISQVIHDCETCAAIKQAKRVKPLWYGGRWSKYKYGEAWQIDYITLPQTRQGKRYVLTMVEATTGWLETYPVPHATARNTILGLEKQVLWRHGTPERIESDNGTHFKNSLINTWAREHGIEWVYHIPYHAPAAGKVERHNALLKTQLKALGGGSFKNWEQHLAKATWLVNTRGSTNRAGPAQAEPLHTIDGDKVPVVHARVDKMCLMTFGTWREHRWPLKGVPRNRIRRWGELPNGTSAPVEIVLLEKVSTGFPGVIQLLEWLELPNSIVMVLEAVQHCTSCGVFHRDIKPENILVDLATGQAKLIDFGCGTYLQETAYTEFAGCFGLSWFTDSWGRGQNTESLVSPPGKKEPLEKLYQKCHEWAKPGEWAVFLRQCGLELMAEELPFCTCKPEQKASTEPRADSPLAPSAPAEEAKEEQDEHQPPAVLTPQPELSETVPLEKEHEQLACSEMPCQPCQIEGELFPAEEGEKQLRQQVEEPQENGQNIEAEAQAELPKAASDIMAVKRRDKEDMRRTQDPWDLQQQRGDQQNQNFGEKLQAELQETQARIKAREKRLAEELKILRGTQVKIHLLLEEQATLRKQVGVLTSRLAARKGFQQAIGNEEPQDSCKAQQVSQAEALPVEQVVKMVEKKRTRCKEVEHLNKEMQIYTGSSIEPAAAAAAAAAVSPKGAFAAPAKKGTAGSLFISSTDRAAAQQQEMEDDPLQLLRQMVSMENPQRKYSILENLGSGAFGVVCRAVDTATGGEVAIKKINVQTLKRKKVTVNEIMVMKRNRNPRVVSYLDSYLVHEQIWLVMEYMDGGTLYDVIRMTKIYEDDIATLSRECLQGLEFLHSNHVMHRDVKSLNILLRTDGSVKLADFGFSAQLTPKQSRRSSVIGTAWWMAPEVVEGQPYGPKVDIWSFGIVGIEMVEREVPYKNESPLSTQLLIATQGIPELRQPKLLSPLLRDFLSCCLQRDERRRWCAKELLQHPFVTSANPASSLVPLIILVKKWKEERKK</sequence>
<dbReference type="Gene3D" id="3.10.10.10">
    <property type="entry name" value="HIV Type 1 Reverse Transcriptase, subunit A, domain 1"/>
    <property type="match status" value="1"/>
</dbReference>
<evidence type="ECO:0000256" key="3">
    <source>
        <dbReference type="ARBA" id="ARBA00022741"/>
    </source>
</evidence>
<dbReference type="Gene3D" id="3.30.70.270">
    <property type="match status" value="2"/>
</dbReference>
<evidence type="ECO:0000256" key="5">
    <source>
        <dbReference type="PROSITE-ProRule" id="PRU10141"/>
    </source>
</evidence>
<dbReference type="InterPro" id="IPR001584">
    <property type="entry name" value="Integrase_cat-core"/>
</dbReference>
<dbReference type="STRING" id="333673.A0A3M0J766"/>
<keyword evidence="11" id="KW-1185">Reference proteome</keyword>
<dbReference type="Pfam" id="PF00078">
    <property type="entry name" value="RVT_1"/>
    <property type="match status" value="1"/>
</dbReference>
<dbReference type="Gene3D" id="3.30.200.20">
    <property type="entry name" value="Phosphorylase Kinase, domain 1"/>
    <property type="match status" value="2"/>
</dbReference>
<dbReference type="GO" id="GO:0004523">
    <property type="term" value="F:RNA-DNA hybrid ribonuclease activity"/>
    <property type="evidence" value="ECO:0007669"/>
    <property type="project" value="InterPro"/>
</dbReference>
<evidence type="ECO:0000256" key="1">
    <source>
        <dbReference type="ARBA" id="ARBA00008874"/>
    </source>
</evidence>
<dbReference type="PROSITE" id="PS50879">
    <property type="entry name" value="RNASE_H_1"/>
    <property type="match status" value="1"/>
</dbReference>
<organism evidence="10 11">
    <name type="scientific">Hirundo rustica rustica</name>
    <dbReference type="NCBI Taxonomy" id="333673"/>
    <lineage>
        <taxon>Eukaryota</taxon>
        <taxon>Metazoa</taxon>
        <taxon>Chordata</taxon>
        <taxon>Craniata</taxon>
        <taxon>Vertebrata</taxon>
        <taxon>Euteleostomi</taxon>
        <taxon>Archelosauria</taxon>
        <taxon>Archosauria</taxon>
        <taxon>Dinosauria</taxon>
        <taxon>Saurischia</taxon>
        <taxon>Theropoda</taxon>
        <taxon>Coelurosauria</taxon>
        <taxon>Aves</taxon>
        <taxon>Neognathae</taxon>
        <taxon>Neoaves</taxon>
        <taxon>Telluraves</taxon>
        <taxon>Australaves</taxon>
        <taxon>Passeriformes</taxon>
        <taxon>Sylvioidea</taxon>
        <taxon>Hirundinidae</taxon>
        <taxon>Hirundo</taxon>
    </lineage>
</organism>
<feature type="compositionally biased region" description="Basic and acidic residues" evidence="6">
    <location>
        <begin position="1172"/>
        <end position="1183"/>
    </location>
</feature>
<dbReference type="InterPro" id="IPR036397">
    <property type="entry name" value="RNaseH_sf"/>
</dbReference>
<dbReference type="Gene3D" id="3.30.420.10">
    <property type="entry name" value="Ribonuclease H-like superfamily/Ribonuclease H"/>
    <property type="match status" value="2"/>
</dbReference>
<dbReference type="InterPro" id="IPR043128">
    <property type="entry name" value="Rev_trsase/Diguanyl_cyclase"/>
</dbReference>
<evidence type="ECO:0000256" key="2">
    <source>
        <dbReference type="ARBA" id="ARBA00010879"/>
    </source>
</evidence>
<dbReference type="SUPFAM" id="SSF56112">
    <property type="entry name" value="Protein kinase-like (PK-like)"/>
    <property type="match status" value="2"/>
</dbReference>
<evidence type="ECO:0000259" key="9">
    <source>
        <dbReference type="PROSITE" id="PS50994"/>
    </source>
</evidence>
<feature type="compositionally biased region" description="Low complexity" evidence="6">
    <location>
        <begin position="1068"/>
        <end position="1077"/>
    </location>
</feature>
<feature type="binding site" evidence="5">
    <location>
        <position position="1416"/>
    </location>
    <ligand>
        <name>ATP</name>
        <dbReference type="ChEBI" id="CHEBI:30616"/>
    </ligand>
</feature>
<dbReference type="GO" id="GO:0015074">
    <property type="term" value="P:DNA integration"/>
    <property type="evidence" value="ECO:0007669"/>
    <property type="project" value="InterPro"/>
</dbReference>
<dbReference type="InterPro" id="IPR043502">
    <property type="entry name" value="DNA/RNA_pol_sf"/>
</dbReference>
<dbReference type="PANTHER" id="PTHR45832">
    <property type="entry name" value="SERINE/THREONINE-PROTEIN KINASE SAMKA-RELATED-RELATED"/>
    <property type="match status" value="1"/>
</dbReference>
<evidence type="ECO:0000259" key="8">
    <source>
        <dbReference type="PROSITE" id="PS50879"/>
    </source>
</evidence>
<dbReference type="InterPro" id="IPR012337">
    <property type="entry name" value="RNaseH-like_sf"/>
</dbReference>
<evidence type="ECO:0000256" key="6">
    <source>
        <dbReference type="SAM" id="MobiDB-lite"/>
    </source>
</evidence>
<comment type="similarity">
    <text evidence="2">Belongs to the beta type-B retroviral polymerase family. HERV class-II K(HML-2) pol subfamily.</text>
</comment>
<name>A0A3M0J766_HIRRU</name>
<dbReference type="SMART" id="SM00220">
    <property type="entry name" value="S_TKc"/>
    <property type="match status" value="1"/>
</dbReference>
<dbReference type="InterPro" id="IPR000719">
    <property type="entry name" value="Prot_kinase_dom"/>
</dbReference>
<dbReference type="InterPro" id="IPR051931">
    <property type="entry name" value="PAK3-like"/>
</dbReference>
<dbReference type="PROSITE" id="PS50994">
    <property type="entry name" value="INTEGRASE"/>
    <property type="match status" value="1"/>
</dbReference>
<dbReference type="SUPFAM" id="SSF53098">
    <property type="entry name" value="Ribonuclease H-like"/>
    <property type="match status" value="2"/>
</dbReference>
<dbReference type="Gene3D" id="1.10.510.10">
    <property type="entry name" value="Transferase(Phosphotransferase) domain 1"/>
    <property type="match status" value="2"/>
</dbReference>
<feature type="domain" description="RNase H type-1" evidence="8">
    <location>
        <begin position="471"/>
        <end position="620"/>
    </location>
</feature>
<reference evidence="10 11" key="1">
    <citation type="submission" date="2018-07" db="EMBL/GenBank/DDBJ databases">
        <title>A high quality draft genome assembly of the barn swallow (H. rustica rustica).</title>
        <authorList>
            <person name="Formenti G."/>
            <person name="Chiara M."/>
            <person name="Poveda L."/>
            <person name="Francoijs K.-J."/>
            <person name="Bonisoli-Alquati A."/>
            <person name="Canova L."/>
            <person name="Gianfranceschi L."/>
            <person name="Horner D.S."/>
            <person name="Saino N."/>
        </authorList>
    </citation>
    <scope>NUCLEOTIDE SEQUENCE [LARGE SCALE GENOMIC DNA]</scope>
    <source>
        <strain evidence="10">Chelidonia</strain>
        <tissue evidence="10">Blood</tissue>
    </source>
</reference>
<feature type="region of interest" description="Disordered" evidence="6">
    <location>
        <begin position="1061"/>
        <end position="1098"/>
    </location>
</feature>
<dbReference type="FunFam" id="1.10.510.10:FF:000421">
    <property type="entry name" value="Serine/threonine-protein kinase PAK 6"/>
    <property type="match status" value="1"/>
</dbReference>
<dbReference type="GO" id="GO:0003676">
    <property type="term" value="F:nucleic acid binding"/>
    <property type="evidence" value="ECO:0007669"/>
    <property type="project" value="InterPro"/>
</dbReference>
<dbReference type="OrthoDB" id="9291658at2759"/>
<protein>
    <submittedName>
        <fullName evidence="10">Uncharacterized protein</fullName>
    </submittedName>
</protein>
<dbReference type="PANTHER" id="PTHR45832:SF22">
    <property type="entry name" value="SERINE_THREONINE-PROTEIN KINASE SAMKA-RELATED"/>
    <property type="match status" value="1"/>
</dbReference>
<feature type="domain" description="Integrase catalytic" evidence="9">
    <location>
        <begin position="683"/>
        <end position="854"/>
    </location>
</feature>
<dbReference type="Pfam" id="PF17919">
    <property type="entry name" value="RT_RNaseH_2"/>
    <property type="match status" value="1"/>
</dbReference>
<evidence type="ECO:0000313" key="10">
    <source>
        <dbReference type="EMBL" id="RMB97181.1"/>
    </source>
</evidence>
<dbReference type="PROSITE" id="PS00108">
    <property type="entry name" value="PROTEIN_KINASE_ST"/>
    <property type="match status" value="2"/>
</dbReference>
<dbReference type="GO" id="GO:0004674">
    <property type="term" value="F:protein serine/threonine kinase activity"/>
    <property type="evidence" value="ECO:0007669"/>
    <property type="project" value="UniProtKB-EC"/>
</dbReference>
<proteinExistence type="inferred from homology"/>
<dbReference type="Proteomes" id="UP000269221">
    <property type="component" value="Unassembled WGS sequence"/>
</dbReference>
<feature type="domain" description="Protein kinase" evidence="7">
    <location>
        <begin position="1386"/>
        <end position="1637"/>
    </location>
</feature>
<dbReference type="Pfam" id="PF00069">
    <property type="entry name" value="Pkinase"/>
    <property type="match status" value="2"/>
</dbReference>
<dbReference type="FunFam" id="3.30.70.270:FF:000020">
    <property type="entry name" value="Transposon Tf2-6 polyprotein-like Protein"/>
    <property type="match status" value="1"/>
</dbReference>
<comment type="similarity">
    <text evidence="1">Belongs to the protein kinase superfamily. STE Ser/Thr protein kinase family. STE20 subfamily.</text>
</comment>
<dbReference type="InterPro" id="IPR017441">
    <property type="entry name" value="Protein_kinase_ATP_BS"/>
</dbReference>
<dbReference type="EMBL" id="QRBI01000168">
    <property type="protein sequence ID" value="RMB97181.1"/>
    <property type="molecule type" value="Genomic_DNA"/>
</dbReference>
<evidence type="ECO:0000256" key="4">
    <source>
        <dbReference type="ARBA" id="ARBA00022840"/>
    </source>
</evidence>
<gene>
    <name evidence="10" type="ORF">DUI87_26342</name>
</gene>
<evidence type="ECO:0000259" key="7">
    <source>
        <dbReference type="PROSITE" id="PS50011"/>
    </source>
</evidence>
<dbReference type="InterPro" id="IPR041577">
    <property type="entry name" value="RT_RNaseH_2"/>
</dbReference>
<dbReference type="Pfam" id="PF00665">
    <property type="entry name" value="rve"/>
    <property type="match status" value="1"/>
</dbReference>
<dbReference type="SUPFAM" id="SSF56672">
    <property type="entry name" value="DNA/RNA polymerases"/>
    <property type="match status" value="1"/>
</dbReference>
<dbReference type="GO" id="GO:0005524">
    <property type="term" value="F:ATP binding"/>
    <property type="evidence" value="ECO:0007669"/>
    <property type="project" value="UniProtKB-UniRule"/>
</dbReference>
<dbReference type="InterPro" id="IPR008271">
    <property type="entry name" value="Ser/Thr_kinase_AS"/>
</dbReference>
<feature type="domain" description="Protein kinase" evidence="7">
    <location>
        <begin position="808"/>
        <end position="1112"/>
    </location>
</feature>
<dbReference type="PROSITE" id="PS50011">
    <property type="entry name" value="PROTEIN_KINASE_DOM"/>
    <property type="match status" value="2"/>
</dbReference>
<dbReference type="Pfam" id="PF00075">
    <property type="entry name" value="RNase_H"/>
    <property type="match status" value="1"/>
</dbReference>
<dbReference type="PROSITE" id="PS00107">
    <property type="entry name" value="PROTEIN_KINASE_ATP"/>
    <property type="match status" value="1"/>
</dbReference>
<keyword evidence="4 5" id="KW-0067">ATP-binding</keyword>
<keyword evidence="3 5" id="KW-0547">Nucleotide-binding</keyword>
<feature type="region of interest" description="Disordered" evidence="6">
    <location>
        <begin position="1172"/>
        <end position="1195"/>
    </location>
</feature>